<feature type="transmembrane region" description="Helical" evidence="10">
    <location>
        <begin position="804"/>
        <end position="825"/>
    </location>
</feature>
<dbReference type="EMBL" id="JAKUCV010005195">
    <property type="protein sequence ID" value="KAJ4832117.1"/>
    <property type="molecule type" value="Genomic_DNA"/>
</dbReference>
<keyword evidence="5" id="KW-0808">Transferase</keyword>
<feature type="signal peptide" evidence="11">
    <location>
        <begin position="1"/>
        <end position="24"/>
    </location>
</feature>
<evidence type="ECO:0000256" key="4">
    <source>
        <dbReference type="ARBA" id="ARBA00012483"/>
    </source>
</evidence>
<evidence type="ECO:0000256" key="5">
    <source>
        <dbReference type="ARBA" id="ARBA00022679"/>
    </source>
</evidence>
<evidence type="ECO:0000313" key="15">
    <source>
        <dbReference type="Proteomes" id="UP001141552"/>
    </source>
</evidence>
<reference evidence="14" key="1">
    <citation type="submission" date="2022-02" db="EMBL/GenBank/DDBJ databases">
        <authorList>
            <person name="Henning P.M."/>
            <person name="McCubbin A.G."/>
            <person name="Shore J.S."/>
        </authorList>
    </citation>
    <scope>NUCLEOTIDE SEQUENCE</scope>
    <source>
        <strain evidence="14">F60SS</strain>
        <tissue evidence="14">Leaves</tissue>
    </source>
</reference>
<evidence type="ECO:0000256" key="7">
    <source>
        <dbReference type="ARBA" id="ARBA00022786"/>
    </source>
</evidence>
<comment type="catalytic activity">
    <reaction evidence="1">
        <text>S-ubiquitinyl-[E2 ubiquitin-conjugating enzyme]-L-cysteine + [acceptor protein]-L-lysine = [E2 ubiquitin-conjugating enzyme]-L-cysteine + N(6)-ubiquitinyl-[acceptor protein]-L-lysine.</text>
        <dbReference type="EC" id="2.3.2.27"/>
    </reaction>
</comment>
<accession>A0A9Q0FKL3</accession>
<keyword evidence="7" id="KW-0833">Ubl conjugation pathway</keyword>
<dbReference type="Proteomes" id="UP001141552">
    <property type="component" value="Unassembled WGS sequence"/>
</dbReference>
<evidence type="ECO:0000259" key="12">
    <source>
        <dbReference type="Pfam" id="PF11145"/>
    </source>
</evidence>
<evidence type="ECO:0000259" key="13">
    <source>
        <dbReference type="Pfam" id="PF25333"/>
    </source>
</evidence>
<evidence type="ECO:0000313" key="14">
    <source>
        <dbReference type="EMBL" id="KAJ4832117.1"/>
    </source>
</evidence>
<sequence length="1002" mass="112220">MRTKTLLLVGLLTLLDFSIIIIFATPDEDVFHELSDPKVVFTYSRLSEVEKHCASFLSSASELKPDDDNTGYTLMSRLSFGNGEWHQDSGGMPLMPYDDTGIPSFVRTLPSPLKLASFSVKDISSVQHFPNAVSLGGTLLIGITRESSVANGYISAPNVVRPGTTALTFAFEGIYTETKENGGERCLCLLGNSTVPNGILLETDAHFRFGLMEIDDQILLTIRYPMTFNFTKRTIHGVMRSLDEHTNAKFFGTVHIFSQVSGQLTYEYSSKVQASATCDQDIYHDEISEDGFRTFSGSDFCNILYPLSMESLGVITNYKFGGKYVNGSKFGAVLFGKELQEAGLKYNDVKLVMQHVQCDPDTTNEVTGTAKVAMVFRAIPAEMDPFVARTMTGLSGLKLYAEGIWDPSSGQLCMVGYPEGIDPESNGYTSRISLFFPRALSIKQRSIIFGGISSLRMHKGSIFHLLFDLVLYPSFFKEGCNLYNACYLKYSYTKIEQASAFRKRTGNFQLLADSKLPFSSYPALKDAGEPFSQLDQLSKDLHVEGYAAPHQLSDGHGRLFIEMEVLSVGPLVGGFDKSSSRLTSETASISDRQLFNVSAHLIFKEGKEETREYTIASYKNISQLFLEGLYDSLAGEMYLIACRKLITSGSNTERGLDCLIEVNIQYPNENAQWMANPVTKISITSQRNEDDPLFFSSATFQTSLTHYHDQYATVAYRRTFEGVLKLLLLAAIIAISLSQIHYMKEQAHVVPCISLIMLALMLLDYSLPLICGTEILLKLKESDPGIDWSYVLPWYSLVAKVLDYAGRFLSLIVLLVTAKILLMVSQSRRKLLSSSNKKHLSVPSSISVPLITVTTYTIAFLIWQVIFKGPDMVLYPEDDRYGMRPVDEKQNWIHMLEDFARMVQDLFLLPQILSNLLGRMYAKSLRKTYYIGMTLVRVILHLYEYSRDPILEFKFQEHQFETPKVAATKLDNIVMVTAVITLAAIVHCQQKTQCKKMSLSPA</sequence>
<dbReference type="EC" id="2.3.2.27" evidence="4"/>
<evidence type="ECO:0000256" key="9">
    <source>
        <dbReference type="ARBA" id="ARBA00023136"/>
    </source>
</evidence>
<evidence type="ECO:0000256" key="2">
    <source>
        <dbReference type="ARBA" id="ARBA00004127"/>
    </source>
</evidence>
<dbReference type="PANTHER" id="PTHR33389">
    <property type="entry name" value="FAMILY PROTEIN, PUTATIVE (DUF2921)-RELATED"/>
    <property type="match status" value="1"/>
</dbReference>
<feature type="transmembrane region" description="Helical" evidence="10">
    <location>
        <begin position="749"/>
        <end position="770"/>
    </location>
</feature>
<evidence type="ECO:0000256" key="3">
    <source>
        <dbReference type="ARBA" id="ARBA00004906"/>
    </source>
</evidence>
<keyword evidence="8 10" id="KW-1133">Transmembrane helix</keyword>
<dbReference type="Pfam" id="PF11145">
    <property type="entry name" value="DUF2921"/>
    <property type="match status" value="1"/>
</dbReference>
<keyword evidence="9 10" id="KW-0472">Membrane</keyword>
<evidence type="ECO:0000256" key="6">
    <source>
        <dbReference type="ARBA" id="ARBA00022692"/>
    </source>
</evidence>
<feature type="chain" id="PRO_5040416003" description="RING-type E3 ubiquitin transferase" evidence="11">
    <location>
        <begin position="25"/>
        <end position="1002"/>
    </location>
</feature>
<feature type="transmembrane region" description="Helical" evidence="10">
    <location>
        <begin position="723"/>
        <end position="742"/>
    </location>
</feature>
<keyword evidence="6 10" id="KW-0812">Transmembrane</keyword>
<dbReference type="PANTHER" id="PTHR33389:SF20">
    <property type="match status" value="1"/>
</dbReference>
<evidence type="ECO:0000256" key="11">
    <source>
        <dbReference type="SAM" id="SignalP"/>
    </source>
</evidence>
<dbReference type="InterPro" id="IPR057425">
    <property type="entry name" value="DUF2921_N"/>
</dbReference>
<gene>
    <name evidence="14" type="ORF">Tsubulata_032534</name>
</gene>
<evidence type="ECO:0000256" key="10">
    <source>
        <dbReference type="SAM" id="Phobius"/>
    </source>
</evidence>
<keyword evidence="11" id="KW-0732">Signal</keyword>
<proteinExistence type="predicted"/>
<feature type="domain" description="DUF2921" evidence="13">
    <location>
        <begin position="49"/>
        <end position="255"/>
    </location>
</feature>
<dbReference type="Pfam" id="PF25333">
    <property type="entry name" value="DUF2921_N"/>
    <property type="match status" value="3"/>
</dbReference>
<comment type="caution">
    <text evidence="14">The sequence shown here is derived from an EMBL/GenBank/DDBJ whole genome shotgun (WGS) entry which is preliminary data.</text>
</comment>
<dbReference type="OrthoDB" id="618601at2759"/>
<feature type="domain" description="SWEET-like" evidence="12">
    <location>
        <begin position="714"/>
        <end position="992"/>
    </location>
</feature>
<dbReference type="InterPro" id="IPR021319">
    <property type="entry name" value="DUF2921"/>
</dbReference>
<name>A0A9Q0FKL3_9ROSI</name>
<reference evidence="14" key="2">
    <citation type="journal article" date="2023" name="Plants (Basel)">
        <title>Annotation of the Turnera subulata (Passifloraceae) Draft Genome Reveals the S-Locus Evolved after the Divergence of Turneroideae from Passifloroideae in a Stepwise Manner.</title>
        <authorList>
            <person name="Henning P.M."/>
            <person name="Roalson E.H."/>
            <person name="Mir W."/>
            <person name="McCubbin A.G."/>
            <person name="Shore J.S."/>
        </authorList>
    </citation>
    <scope>NUCLEOTIDE SEQUENCE</scope>
    <source>
        <strain evidence="14">F60SS</strain>
    </source>
</reference>
<feature type="transmembrane region" description="Helical" evidence="10">
    <location>
        <begin position="846"/>
        <end position="866"/>
    </location>
</feature>
<evidence type="ECO:0000256" key="1">
    <source>
        <dbReference type="ARBA" id="ARBA00000900"/>
    </source>
</evidence>
<protein>
    <recommendedName>
        <fullName evidence="4">RING-type E3 ubiquitin transferase</fullName>
        <ecNumber evidence="4">2.3.2.27</ecNumber>
    </recommendedName>
</protein>
<comment type="subcellular location">
    <subcellularLocation>
        <location evidence="2">Endomembrane system</location>
        <topology evidence="2">Multi-pass membrane protein</topology>
    </subcellularLocation>
</comment>
<dbReference type="GO" id="GO:0012505">
    <property type="term" value="C:endomembrane system"/>
    <property type="evidence" value="ECO:0007669"/>
    <property type="project" value="UniProtKB-SubCell"/>
</dbReference>
<dbReference type="GO" id="GO:0061630">
    <property type="term" value="F:ubiquitin protein ligase activity"/>
    <property type="evidence" value="ECO:0007669"/>
    <property type="project" value="UniProtKB-EC"/>
</dbReference>
<feature type="domain" description="DUF2921" evidence="13">
    <location>
        <begin position="535"/>
        <end position="697"/>
    </location>
</feature>
<comment type="pathway">
    <text evidence="3">Protein modification; protein ubiquitination.</text>
</comment>
<feature type="domain" description="DUF2921" evidence="13">
    <location>
        <begin position="275"/>
        <end position="458"/>
    </location>
</feature>
<dbReference type="AlphaFoldDB" id="A0A9Q0FKL3"/>
<keyword evidence="15" id="KW-1185">Reference proteome</keyword>
<evidence type="ECO:0000256" key="8">
    <source>
        <dbReference type="ARBA" id="ARBA00022989"/>
    </source>
</evidence>
<organism evidence="14 15">
    <name type="scientific">Turnera subulata</name>
    <dbReference type="NCBI Taxonomy" id="218843"/>
    <lineage>
        <taxon>Eukaryota</taxon>
        <taxon>Viridiplantae</taxon>
        <taxon>Streptophyta</taxon>
        <taxon>Embryophyta</taxon>
        <taxon>Tracheophyta</taxon>
        <taxon>Spermatophyta</taxon>
        <taxon>Magnoliopsida</taxon>
        <taxon>eudicotyledons</taxon>
        <taxon>Gunneridae</taxon>
        <taxon>Pentapetalae</taxon>
        <taxon>rosids</taxon>
        <taxon>fabids</taxon>
        <taxon>Malpighiales</taxon>
        <taxon>Passifloraceae</taxon>
        <taxon>Turnera</taxon>
    </lineage>
</organism>